<dbReference type="EMBL" id="GBXM01074365">
    <property type="protein sequence ID" value="JAH34212.1"/>
    <property type="molecule type" value="Transcribed_RNA"/>
</dbReference>
<organism evidence="1">
    <name type="scientific">Anguilla anguilla</name>
    <name type="common">European freshwater eel</name>
    <name type="synonym">Muraena anguilla</name>
    <dbReference type="NCBI Taxonomy" id="7936"/>
    <lineage>
        <taxon>Eukaryota</taxon>
        <taxon>Metazoa</taxon>
        <taxon>Chordata</taxon>
        <taxon>Craniata</taxon>
        <taxon>Vertebrata</taxon>
        <taxon>Euteleostomi</taxon>
        <taxon>Actinopterygii</taxon>
        <taxon>Neopterygii</taxon>
        <taxon>Teleostei</taxon>
        <taxon>Anguilliformes</taxon>
        <taxon>Anguillidae</taxon>
        <taxon>Anguilla</taxon>
    </lineage>
</organism>
<protein>
    <submittedName>
        <fullName evidence="1">Uncharacterized protein</fullName>
    </submittedName>
</protein>
<reference evidence="1" key="2">
    <citation type="journal article" date="2015" name="Fish Shellfish Immunol.">
        <title>Early steps in the European eel (Anguilla anguilla)-Vibrio vulnificus interaction in the gills: Role of the RtxA13 toxin.</title>
        <authorList>
            <person name="Callol A."/>
            <person name="Pajuelo D."/>
            <person name="Ebbesson L."/>
            <person name="Teles M."/>
            <person name="MacKenzie S."/>
            <person name="Amaro C."/>
        </authorList>
    </citation>
    <scope>NUCLEOTIDE SEQUENCE</scope>
</reference>
<evidence type="ECO:0000313" key="1">
    <source>
        <dbReference type="EMBL" id="JAH34212.1"/>
    </source>
</evidence>
<sequence>MHRKQVLTLCESI</sequence>
<name>A0A0E9RZ84_ANGAN</name>
<proteinExistence type="predicted"/>
<accession>A0A0E9RZ84</accession>
<reference evidence="1" key="1">
    <citation type="submission" date="2014-11" db="EMBL/GenBank/DDBJ databases">
        <authorList>
            <person name="Amaro Gonzalez C."/>
        </authorList>
    </citation>
    <scope>NUCLEOTIDE SEQUENCE</scope>
</reference>